<proteinExistence type="predicted"/>
<evidence type="ECO:0008006" key="2">
    <source>
        <dbReference type="Google" id="ProtNLM"/>
    </source>
</evidence>
<sequence>MSSVAYETETEIQGADTMSQIFELANTIGVAVRQGIYFGIETRIPYAITSILRPILFNNPGRPLKDQLKFFGDQTIAHGWIIARICVIFKLTEQALMKLENKRKPEEWHTFFAGALAGYLIMYRDNSYASMKKQINMAIGIRTLYALMSYLVRTKRIPFIDNTPDGYATGTGIASTLMWGVVMWHWRHQTAPAPNEMNLAQVKQMNFIYNDFDFTKGWTDSTHLYWLAALIALRNVLQ</sequence>
<dbReference type="AlphaFoldDB" id="A0A7S3LJE5"/>
<dbReference type="Pfam" id="PF02466">
    <property type="entry name" value="Tim17"/>
    <property type="match status" value="1"/>
</dbReference>
<dbReference type="PANTHER" id="PTHR15460:SF3">
    <property type="entry name" value="PEROXISOMAL MEMBRANE PROTEIN 4"/>
    <property type="match status" value="1"/>
</dbReference>
<dbReference type="EMBL" id="HBIN01004834">
    <property type="protein sequence ID" value="CAE0433122.1"/>
    <property type="molecule type" value="Transcribed_RNA"/>
</dbReference>
<name>A0A7S3LJE5_9STRA</name>
<organism evidence="1">
    <name type="scientific">Aplanochytrium stocchinoi</name>
    <dbReference type="NCBI Taxonomy" id="215587"/>
    <lineage>
        <taxon>Eukaryota</taxon>
        <taxon>Sar</taxon>
        <taxon>Stramenopiles</taxon>
        <taxon>Bigyra</taxon>
        <taxon>Labyrinthulomycetes</taxon>
        <taxon>Thraustochytrida</taxon>
        <taxon>Thraustochytriidae</taxon>
        <taxon>Aplanochytrium</taxon>
    </lineage>
</organism>
<dbReference type="GO" id="GO:0005778">
    <property type="term" value="C:peroxisomal membrane"/>
    <property type="evidence" value="ECO:0007669"/>
    <property type="project" value="TreeGrafter"/>
</dbReference>
<evidence type="ECO:0000313" key="1">
    <source>
        <dbReference type="EMBL" id="CAE0433122.1"/>
    </source>
</evidence>
<accession>A0A7S3LJE5</accession>
<dbReference type="InterPro" id="IPR019531">
    <property type="entry name" value="Pmp4"/>
</dbReference>
<gene>
    <name evidence="1" type="ORF">ASTO00021_LOCUS3440</name>
</gene>
<protein>
    <recommendedName>
        <fullName evidence="2">Peroxisomal membrane protein 4</fullName>
    </recommendedName>
</protein>
<reference evidence="1" key="1">
    <citation type="submission" date="2021-01" db="EMBL/GenBank/DDBJ databases">
        <authorList>
            <person name="Corre E."/>
            <person name="Pelletier E."/>
            <person name="Niang G."/>
            <person name="Scheremetjew M."/>
            <person name="Finn R."/>
            <person name="Kale V."/>
            <person name="Holt S."/>
            <person name="Cochrane G."/>
            <person name="Meng A."/>
            <person name="Brown T."/>
            <person name="Cohen L."/>
        </authorList>
    </citation>
    <scope>NUCLEOTIDE SEQUENCE</scope>
    <source>
        <strain evidence="1">GSBS06</strain>
    </source>
</reference>
<dbReference type="PANTHER" id="PTHR15460">
    <property type="entry name" value="PEROXISOMAL MEMBRANE PROTEIN 4"/>
    <property type="match status" value="1"/>
</dbReference>